<dbReference type="Proteomes" id="UP000077315">
    <property type="component" value="Unassembled WGS sequence"/>
</dbReference>
<proteinExistence type="predicted"/>
<dbReference type="RefSeq" id="XP_018292254.1">
    <property type="nucleotide sequence ID" value="XM_018441191.1"/>
</dbReference>
<name>A0A167MW15_PHYB8</name>
<protein>
    <submittedName>
        <fullName evidence="1">Uncharacterized protein</fullName>
    </submittedName>
</protein>
<accession>A0A167MW15</accession>
<gene>
    <name evidence="1" type="ORF">PHYBLDRAFT_63833</name>
</gene>
<evidence type="ECO:0000313" key="1">
    <source>
        <dbReference type="EMBL" id="OAD74214.1"/>
    </source>
</evidence>
<dbReference type="AlphaFoldDB" id="A0A167MW15"/>
<dbReference type="VEuPathDB" id="FungiDB:PHYBLDRAFT_63833"/>
<reference evidence="2" key="1">
    <citation type="submission" date="2015-06" db="EMBL/GenBank/DDBJ databases">
        <title>Expansion of signal transduction pathways in fungi by whole-genome duplication.</title>
        <authorList>
            <consortium name="DOE Joint Genome Institute"/>
            <person name="Corrochano L.M."/>
            <person name="Kuo A."/>
            <person name="Marcet-Houben M."/>
            <person name="Polaino S."/>
            <person name="Salamov A."/>
            <person name="Villalobos J.M."/>
            <person name="Alvarez M.I."/>
            <person name="Avalos J."/>
            <person name="Benito E.P."/>
            <person name="Benoit I."/>
            <person name="Burger G."/>
            <person name="Camino L.P."/>
            <person name="Canovas D."/>
            <person name="Cerda-Olmedo E."/>
            <person name="Cheng J.-F."/>
            <person name="Dominguez A."/>
            <person name="Elias M."/>
            <person name="Eslava A.P."/>
            <person name="Glaser F."/>
            <person name="Grimwood J."/>
            <person name="Gutierrez G."/>
            <person name="Heitman J."/>
            <person name="Henrissat B."/>
            <person name="Iturriaga E.A."/>
            <person name="Lang B.F."/>
            <person name="Lavin J.L."/>
            <person name="Lee S."/>
            <person name="Li W."/>
            <person name="Lindquist E."/>
            <person name="Lopez-Garcia S."/>
            <person name="Luque E.M."/>
            <person name="Marcos A.T."/>
            <person name="Martin J."/>
            <person name="McCluskey K."/>
            <person name="Medina H.R."/>
            <person name="Miralles-Duran A."/>
            <person name="Miyazaki A."/>
            <person name="Munoz-Torres E."/>
            <person name="Oguiza J.A."/>
            <person name="Ohm R."/>
            <person name="Olmedo M."/>
            <person name="Orejas M."/>
            <person name="Ortiz-Castellanos L."/>
            <person name="Pisabarro A.G."/>
            <person name="Rodriguez-Romero J."/>
            <person name="Ruiz-Herrera J."/>
            <person name="Ruiz-Vazquez R."/>
            <person name="Sanz C."/>
            <person name="Schackwitz W."/>
            <person name="Schmutz J."/>
            <person name="Shahriari M."/>
            <person name="Shelest E."/>
            <person name="Silva-Franco F."/>
            <person name="Soanes D."/>
            <person name="Syed K."/>
            <person name="Tagua V.G."/>
            <person name="Talbot N.J."/>
            <person name="Thon M."/>
            <person name="De vries R.P."/>
            <person name="Wiebenga A."/>
            <person name="Yadav J.S."/>
            <person name="Braun E.L."/>
            <person name="Baker S."/>
            <person name="Garre V."/>
            <person name="Horwitz B."/>
            <person name="Torres-Martinez S."/>
            <person name="Idnurm A."/>
            <person name="Herrera-Estrella A."/>
            <person name="Gabaldon T."/>
            <person name="Grigoriev I.V."/>
        </authorList>
    </citation>
    <scope>NUCLEOTIDE SEQUENCE [LARGE SCALE GENOMIC DNA]</scope>
    <source>
        <strain evidence="2">NRRL 1555(-)</strain>
    </source>
</reference>
<keyword evidence="2" id="KW-1185">Reference proteome</keyword>
<dbReference type="EMBL" id="KV440979">
    <property type="protein sequence ID" value="OAD74214.1"/>
    <property type="molecule type" value="Genomic_DNA"/>
</dbReference>
<sequence>MHYQTQRNISPKSFKTSCVIKVVISDPTDNISIITYDWILITTEIRCLYIPLPKHDNGCKLRKIGQCCSTNFLKLFMRQRNKCQGLVVRGRGFPWKLSCDRIRQRPRSGLLNAAVHSWLGLRARPGLQVNPETIQLPCL</sequence>
<evidence type="ECO:0000313" key="2">
    <source>
        <dbReference type="Proteomes" id="UP000077315"/>
    </source>
</evidence>
<dbReference type="GeneID" id="29002097"/>
<organism evidence="1 2">
    <name type="scientific">Phycomyces blakesleeanus (strain ATCC 8743b / DSM 1359 / FGSC 10004 / NBRC 33097 / NRRL 1555)</name>
    <dbReference type="NCBI Taxonomy" id="763407"/>
    <lineage>
        <taxon>Eukaryota</taxon>
        <taxon>Fungi</taxon>
        <taxon>Fungi incertae sedis</taxon>
        <taxon>Mucoromycota</taxon>
        <taxon>Mucoromycotina</taxon>
        <taxon>Mucoromycetes</taxon>
        <taxon>Mucorales</taxon>
        <taxon>Phycomycetaceae</taxon>
        <taxon>Phycomyces</taxon>
    </lineage>
</organism>
<dbReference type="InParanoid" id="A0A167MW15"/>